<reference evidence="1 2" key="1">
    <citation type="submission" date="2020-08" db="EMBL/GenBank/DDBJ databases">
        <title>Sequencing the genomes of 1000 actinobacteria strains.</title>
        <authorList>
            <person name="Klenk H.-P."/>
        </authorList>
    </citation>
    <scope>NUCLEOTIDE SEQUENCE [LARGE SCALE GENOMIC DNA]</scope>
    <source>
        <strain evidence="1 2">DSM 45886</strain>
    </source>
</reference>
<evidence type="ECO:0000313" key="2">
    <source>
        <dbReference type="Proteomes" id="UP000578819"/>
    </source>
</evidence>
<sequence>MRSGVEAAVEALYEVFARYPLIESVAYCDHCVGPEQVVDLHRTPLRHLTDEQLGPLLSKSMTTWGDQRYLNHFLPRLLELVASGEMNQWSYPSFLPHRIGGPWRSGADDERRAIGDFAAAWWKQTTSTYPGPCEPSEVLDTIADCGQSVAPYLFGWPAVAGEPAARQLAALVQDLLGSARRASDFWREVDQWLAGPMPTDILAAAVVATGSPDVAQELSDVYEHLACWREWRAVTPDER</sequence>
<comment type="caution">
    <text evidence="1">The sequence shown here is derived from an EMBL/GenBank/DDBJ whole genome shotgun (WGS) entry which is preliminary data.</text>
</comment>
<proteinExistence type="predicted"/>
<keyword evidence="2" id="KW-1185">Reference proteome</keyword>
<dbReference type="EMBL" id="JACHJW010000001">
    <property type="protein sequence ID" value="MBB4956831.1"/>
    <property type="molecule type" value="Genomic_DNA"/>
</dbReference>
<organism evidence="1 2">
    <name type="scientific">Micromonospora polyrhachis</name>
    <dbReference type="NCBI Taxonomy" id="1282883"/>
    <lineage>
        <taxon>Bacteria</taxon>
        <taxon>Bacillati</taxon>
        <taxon>Actinomycetota</taxon>
        <taxon>Actinomycetes</taxon>
        <taxon>Micromonosporales</taxon>
        <taxon>Micromonosporaceae</taxon>
        <taxon>Micromonospora</taxon>
    </lineage>
</organism>
<name>A0A7W7SLU6_9ACTN</name>
<gene>
    <name evidence="1" type="ORF">FHR38_000564</name>
</gene>
<accession>A0A7W7SLU6</accession>
<dbReference type="AlphaFoldDB" id="A0A7W7SLU6"/>
<dbReference type="RefSeq" id="WP_184532490.1">
    <property type="nucleotide sequence ID" value="NZ_JACHJW010000001.1"/>
</dbReference>
<evidence type="ECO:0000313" key="1">
    <source>
        <dbReference type="EMBL" id="MBB4956831.1"/>
    </source>
</evidence>
<protein>
    <submittedName>
        <fullName evidence="1">Uncharacterized protein</fullName>
    </submittedName>
</protein>
<dbReference type="Proteomes" id="UP000578819">
    <property type="component" value="Unassembled WGS sequence"/>
</dbReference>